<reference evidence="5 6" key="1">
    <citation type="submission" date="2019-07" db="EMBL/GenBank/DDBJ databases">
        <authorList>
            <person name="Zhao L.H."/>
        </authorList>
    </citation>
    <scope>NUCLEOTIDE SEQUENCE [LARGE SCALE GENOMIC DNA]</scope>
    <source>
        <strain evidence="5 6">Co35</strain>
    </source>
</reference>
<dbReference type="CDD" id="cd05936">
    <property type="entry name" value="FC-FACS_FadD_like"/>
    <property type="match status" value="1"/>
</dbReference>
<dbReference type="GO" id="GO:0006631">
    <property type="term" value="P:fatty acid metabolic process"/>
    <property type="evidence" value="ECO:0007669"/>
    <property type="project" value="TreeGrafter"/>
</dbReference>
<dbReference type="OrthoDB" id="9803968at2"/>
<dbReference type="InterPro" id="IPR045851">
    <property type="entry name" value="AMP-bd_C_sf"/>
</dbReference>
<dbReference type="FunFam" id="3.30.300.30:FF:000008">
    <property type="entry name" value="2,3-dihydroxybenzoate-AMP ligase"/>
    <property type="match status" value="1"/>
</dbReference>
<dbReference type="GO" id="GO:0031956">
    <property type="term" value="F:medium-chain fatty acid-CoA ligase activity"/>
    <property type="evidence" value="ECO:0007669"/>
    <property type="project" value="TreeGrafter"/>
</dbReference>
<feature type="domain" description="AMP-binding enzyme C-terminal" evidence="4">
    <location>
        <begin position="396"/>
        <end position="471"/>
    </location>
</feature>
<gene>
    <name evidence="5" type="ORF">FNM00_02405</name>
</gene>
<dbReference type="InterPro" id="IPR020845">
    <property type="entry name" value="AMP-binding_CS"/>
</dbReference>
<dbReference type="InterPro" id="IPR000873">
    <property type="entry name" value="AMP-dep_synth/lig_dom"/>
</dbReference>
<proteinExistence type="inferred from homology"/>
<dbReference type="Pfam" id="PF00501">
    <property type="entry name" value="AMP-binding"/>
    <property type="match status" value="1"/>
</dbReference>
<sequence length="488" mass="52629">MTPEQPAVRGVTRAQTYRELRDAAGVFTSGLRERGVGRGDRIVLIAPTVPEFAQAYVGALAGGVVVVPVNTMATAHEIGYIVRDSGATLLLAWHGCDTSARTAGEWSDLPGWTFDETTVDGARDASGLPPEAMTGDETAVLLYTSGTTGKPKGVRLTGDNLLTAAQIVVERVEITRDDRLGTALPLFHVFGQAVCLNAALVAGAPISLLSPFTGEAMLDLIRRDRLTVVSGVPTMWNAMLHAGGEYGPEDFRELRVATSGGAALPAEVLRAFAEKFGCTILEGYGLTETTALATFNQLDREQRAGTVGVPMPGIEVRVCDERDVDLPVGEVGELLVRGFSVMAGYWNRPEADAKDLAGGWFHTGDLGRLDEDGYLTIVDRVKDLIIRGGYNVYPREVEEVLYEHPDVVEVAVIGIPDDRYGEEVAAVIALRPGSDLDTTELRLWAKERLSAYKVPHEVRFVDSLPKGGTGKIQKRALDWSTLATNVRR</sequence>
<evidence type="ECO:0000256" key="2">
    <source>
        <dbReference type="ARBA" id="ARBA00022598"/>
    </source>
</evidence>
<name>A0A554SQE4_9ACTN</name>
<dbReference type="SUPFAM" id="SSF56801">
    <property type="entry name" value="Acetyl-CoA synthetase-like"/>
    <property type="match status" value="1"/>
</dbReference>
<dbReference type="PANTHER" id="PTHR43201:SF5">
    <property type="entry name" value="MEDIUM-CHAIN ACYL-COA LIGASE ACSF2, MITOCHONDRIAL"/>
    <property type="match status" value="1"/>
</dbReference>
<feature type="domain" description="AMP-dependent synthetase/ligase" evidence="3">
    <location>
        <begin position="2"/>
        <end position="346"/>
    </location>
</feature>
<dbReference type="PROSITE" id="PS00455">
    <property type="entry name" value="AMP_BINDING"/>
    <property type="match status" value="1"/>
</dbReference>
<accession>A0A554SQE4</accession>
<comment type="caution">
    <text evidence="5">The sequence shown here is derived from an EMBL/GenBank/DDBJ whole genome shotgun (WGS) entry which is preliminary data.</text>
</comment>
<dbReference type="Proteomes" id="UP000316988">
    <property type="component" value="Unassembled WGS sequence"/>
</dbReference>
<keyword evidence="2 5" id="KW-0436">Ligase</keyword>
<dbReference type="InterPro" id="IPR025110">
    <property type="entry name" value="AMP-bd_C"/>
</dbReference>
<evidence type="ECO:0000259" key="3">
    <source>
        <dbReference type="Pfam" id="PF00501"/>
    </source>
</evidence>
<dbReference type="AlphaFoldDB" id="A0A554SQE4"/>
<dbReference type="InterPro" id="IPR042099">
    <property type="entry name" value="ANL_N_sf"/>
</dbReference>
<comment type="similarity">
    <text evidence="1">Belongs to the ATP-dependent AMP-binding enzyme family.</text>
</comment>
<evidence type="ECO:0000259" key="4">
    <source>
        <dbReference type="Pfam" id="PF13193"/>
    </source>
</evidence>
<dbReference type="PANTHER" id="PTHR43201">
    <property type="entry name" value="ACYL-COA SYNTHETASE"/>
    <property type="match status" value="1"/>
</dbReference>
<dbReference type="Pfam" id="PF13193">
    <property type="entry name" value="AMP-binding_C"/>
    <property type="match status" value="1"/>
</dbReference>
<dbReference type="EMBL" id="VLNT01000001">
    <property type="protein sequence ID" value="TSD68563.1"/>
    <property type="molecule type" value="Genomic_DNA"/>
</dbReference>
<evidence type="ECO:0000313" key="5">
    <source>
        <dbReference type="EMBL" id="TSD68563.1"/>
    </source>
</evidence>
<dbReference type="Gene3D" id="3.30.300.30">
    <property type="match status" value="1"/>
</dbReference>
<keyword evidence="6" id="KW-1185">Reference proteome</keyword>
<evidence type="ECO:0000256" key="1">
    <source>
        <dbReference type="ARBA" id="ARBA00006432"/>
    </source>
</evidence>
<organism evidence="5 6">
    <name type="scientific">Aeromicrobium piscarium</name>
    <dbReference type="NCBI Taxonomy" id="2590901"/>
    <lineage>
        <taxon>Bacteria</taxon>
        <taxon>Bacillati</taxon>
        <taxon>Actinomycetota</taxon>
        <taxon>Actinomycetes</taxon>
        <taxon>Propionibacteriales</taxon>
        <taxon>Nocardioidaceae</taxon>
        <taxon>Aeromicrobium</taxon>
    </lineage>
</organism>
<dbReference type="Gene3D" id="3.40.50.12780">
    <property type="entry name" value="N-terminal domain of ligase-like"/>
    <property type="match status" value="1"/>
</dbReference>
<evidence type="ECO:0000313" key="6">
    <source>
        <dbReference type="Proteomes" id="UP000316988"/>
    </source>
</evidence>
<protein>
    <submittedName>
        <fullName evidence="5">Long-chain fatty acid--CoA ligase</fullName>
    </submittedName>
</protein>